<evidence type="ECO:0000313" key="4">
    <source>
        <dbReference type="Proteomes" id="UP000799324"/>
    </source>
</evidence>
<evidence type="ECO:0008006" key="5">
    <source>
        <dbReference type="Google" id="ProtNLM"/>
    </source>
</evidence>
<proteinExistence type="inferred from homology"/>
<keyword evidence="2" id="KW-0472">Membrane</keyword>
<dbReference type="Pfam" id="PF11807">
    <property type="entry name" value="UstYa"/>
    <property type="match status" value="1"/>
</dbReference>
<dbReference type="InterPro" id="IPR021765">
    <property type="entry name" value="UstYa-like"/>
</dbReference>
<sequence length="280" mass="32004">MFSLPTLKTTYQPLHDADSPKLETNLEALEKTEHRLRRRAVILMCTFWIVSISASFVIGCLFARKFISVDHEQYSDIGWNHAEGLLRRHWHRFDGSFNTSNAFMGPPSIQLDAAWNRFTAGKWIDGTPVVLSVTEEEMSRSKNAVSPDTVAELGAENGGGRMATLEMFHQLHCLNLLRKWTYVDYYKSRDMAWSQAENILRDHTDHCINILRQVLMCNGDMGLVMFHWVRDHGPSPYPDFSTMHQCRDPVAILEMAEKNAAPMVKPVTKTSVPHELPTFP</sequence>
<feature type="transmembrane region" description="Helical" evidence="2">
    <location>
        <begin position="41"/>
        <end position="64"/>
    </location>
</feature>
<name>A0A6A6T4C6_9PLEO</name>
<dbReference type="OrthoDB" id="3687641at2759"/>
<dbReference type="EMBL" id="MU004377">
    <property type="protein sequence ID" value="KAF2653668.1"/>
    <property type="molecule type" value="Genomic_DNA"/>
</dbReference>
<comment type="similarity">
    <text evidence="1">Belongs to the ustYa family.</text>
</comment>
<accession>A0A6A6T4C6</accession>
<dbReference type="Proteomes" id="UP000799324">
    <property type="component" value="Unassembled WGS sequence"/>
</dbReference>
<dbReference type="PANTHER" id="PTHR33365">
    <property type="entry name" value="YALI0B05434P"/>
    <property type="match status" value="1"/>
</dbReference>
<dbReference type="PANTHER" id="PTHR33365:SF12">
    <property type="entry name" value="TAT PATHWAY SIGNAL SEQUENCE"/>
    <property type="match status" value="1"/>
</dbReference>
<evidence type="ECO:0000313" key="3">
    <source>
        <dbReference type="EMBL" id="KAF2653668.1"/>
    </source>
</evidence>
<evidence type="ECO:0000256" key="2">
    <source>
        <dbReference type="SAM" id="Phobius"/>
    </source>
</evidence>
<dbReference type="GO" id="GO:0043386">
    <property type="term" value="P:mycotoxin biosynthetic process"/>
    <property type="evidence" value="ECO:0007669"/>
    <property type="project" value="InterPro"/>
</dbReference>
<organism evidence="3 4">
    <name type="scientific">Lophiostoma macrostomum CBS 122681</name>
    <dbReference type="NCBI Taxonomy" id="1314788"/>
    <lineage>
        <taxon>Eukaryota</taxon>
        <taxon>Fungi</taxon>
        <taxon>Dikarya</taxon>
        <taxon>Ascomycota</taxon>
        <taxon>Pezizomycotina</taxon>
        <taxon>Dothideomycetes</taxon>
        <taxon>Pleosporomycetidae</taxon>
        <taxon>Pleosporales</taxon>
        <taxon>Lophiostomataceae</taxon>
        <taxon>Lophiostoma</taxon>
    </lineage>
</organism>
<protein>
    <recommendedName>
        <fullName evidence="5">Tat pathway signal sequence</fullName>
    </recommendedName>
</protein>
<reference evidence="3" key="1">
    <citation type="journal article" date="2020" name="Stud. Mycol.">
        <title>101 Dothideomycetes genomes: a test case for predicting lifestyles and emergence of pathogens.</title>
        <authorList>
            <person name="Haridas S."/>
            <person name="Albert R."/>
            <person name="Binder M."/>
            <person name="Bloem J."/>
            <person name="Labutti K."/>
            <person name="Salamov A."/>
            <person name="Andreopoulos B."/>
            <person name="Baker S."/>
            <person name="Barry K."/>
            <person name="Bills G."/>
            <person name="Bluhm B."/>
            <person name="Cannon C."/>
            <person name="Castanera R."/>
            <person name="Culley D."/>
            <person name="Daum C."/>
            <person name="Ezra D."/>
            <person name="Gonzalez J."/>
            <person name="Henrissat B."/>
            <person name="Kuo A."/>
            <person name="Liang C."/>
            <person name="Lipzen A."/>
            <person name="Lutzoni F."/>
            <person name="Magnuson J."/>
            <person name="Mondo S."/>
            <person name="Nolan M."/>
            <person name="Ohm R."/>
            <person name="Pangilinan J."/>
            <person name="Park H.-J."/>
            <person name="Ramirez L."/>
            <person name="Alfaro M."/>
            <person name="Sun H."/>
            <person name="Tritt A."/>
            <person name="Yoshinaga Y."/>
            <person name="Zwiers L.-H."/>
            <person name="Turgeon B."/>
            <person name="Goodwin S."/>
            <person name="Spatafora J."/>
            <person name="Crous P."/>
            <person name="Grigoriev I."/>
        </authorList>
    </citation>
    <scope>NUCLEOTIDE SEQUENCE</scope>
    <source>
        <strain evidence="3">CBS 122681</strain>
    </source>
</reference>
<keyword evidence="2" id="KW-0812">Transmembrane</keyword>
<dbReference type="AlphaFoldDB" id="A0A6A6T4C6"/>
<keyword evidence="4" id="KW-1185">Reference proteome</keyword>
<evidence type="ECO:0000256" key="1">
    <source>
        <dbReference type="ARBA" id="ARBA00035112"/>
    </source>
</evidence>
<gene>
    <name evidence="3" type="ORF">K491DRAFT_694509</name>
</gene>
<keyword evidence="2" id="KW-1133">Transmembrane helix</keyword>